<sequence>MRSATLIALAMSSLTIGFIDTLPGIHLSFHTSIEDPSPIRLIIPFCSTSLPCKMAFHVTELFFLLVVDNKLP</sequence>
<name>A0A0A9DJZ2_ARUDO</name>
<dbReference type="EMBL" id="GBRH01208976">
    <property type="protein sequence ID" value="JAD88919.1"/>
    <property type="molecule type" value="Transcribed_RNA"/>
</dbReference>
<protein>
    <submittedName>
        <fullName evidence="2">Uncharacterized protein</fullName>
    </submittedName>
</protein>
<feature type="chain" id="PRO_5002043680" evidence="1">
    <location>
        <begin position="22"/>
        <end position="72"/>
    </location>
</feature>
<evidence type="ECO:0000256" key="1">
    <source>
        <dbReference type="SAM" id="SignalP"/>
    </source>
</evidence>
<organism evidence="2">
    <name type="scientific">Arundo donax</name>
    <name type="common">Giant reed</name>
    <name type="synonym">Donax arundinaceus</name>
    <dbReference type="NCBI Taxonomy" id="35708"/>
    <lineage>
        <taxon>Eukaryota</taxon>
        <taxon>Viridiplantae</taxon>
        <taxon>Streptophyta</taxon>
        <taxon>Embryophyta</taxon>
        <taxon>Tracheophyta</taxon>
        <taxon>Spermatophyta</taxon>
        <taxon>Magnoliopsida</taxon>
        <taxon>Liliopsida</taxon>
        <taxon>Poales</taxon>
        <taxon>Poaceae</taxon>
        <taxon>PACMAD clade</taxon>
        <taxon>Arundinoideae</taxon>
        <taxon>Arundineae</taxon>
        <taxon>Arundo</taxon>
    </lineage>
</organism>
<proteinExistence type="predicted"/>
<feature type="signal peptide" evidence="1">
    <location>
        <begin position="1"/>
        <end position="21"/>
    </location>
</feature>
<accession>A0A0A9DJZ2</accession>
<dbReference type="AlphaFoldDB" id="A0A0A9DJZ2"/>
<evidence type="ECO:0000313" key="2">
    <source>
        <dbReference type="EMBL" id="JAD88919.1"/>
    </source>
</evidence>
<keyword evidence="1" id="KW-0732">Signal</keyword>
<reference evidence="2" key="1">
    <citation type="submission" date="2014-09" db="EMBL/GenBank/DDBJ databases">
        <authorList>
            <person name="Magalhaes I.L.F."/>
            <person name="Oliveira U."/>
            <person name="Santos F.R."/>
            <person name="Vidigal T.H.D.A."/>
            <person name="Brescovit A.D."/>
            <person name="Santos A.J."/>
        </authorList>
    </citation>
    <scope>NUCLEOTIDE SEQUENCE</scope>
    <source>
        <tissue evidence="2">Shoot tissue taken approximately 20 cm above the soil surface</tissue>
    </source>
</reference>
<reference evidence="2" key="2">
    <citation type="journal article" date="2015" name="Data Brief">
        <title>Shoot transcriptome of the giant reed, Arundo donax.</title>
        <authorList>
            <person name="Barrero R.A."/>
            <person name="Guerrero F.D."/>
            <person name="Moolhuijzen P."/>
            <person name="Goolsby J.A."/>
            <person name="Tidwell J."/>
            <person name="Bellgard S.E."/>
            <person name="Bellgard M.I."/>
        </authorList>
    </citation>
    <scope>NUCLEOTIDE SEQUENCE</scope>
    <source>
        <tissue evidence="2">Shoot tissue taken approximately 20 cm above the soil surface</tissue>
    </source>
</reference>